<protein>
    <submittedName>
        <fullName evidence="2">Pyridoxamine 5'-phosphate oxidase</fullName>
    </submittedName>
</protein>
<evidence type="ECO:0000313" key="3">
    <source>
        <dbReference type="Proteomes" id="UP001257948"/>
    </source>
</evidence>
<comment type="caution">
    <text evidence="2">The sequence shown here is derived from an EMBL/GenBank/DDBJ whole genome shotgun (WGS) entry which is preliminary data.</text>
</comment>
<gene>
    <name evidence="2" type="ORF">RQC66_35955</name>
</gene>
<dbReference type="EMBL" id="JAVTLL010000032">
    <property type="protein sequence ID" value="MDT7846124.1"/>
    <property type="molecule type" value="Genomic_DNA"/>
</dbReference>
<reference evidence="3" key="1">
    <citation type="submission" date="2023-07" db="EMBL/GenBank/DDBJ databases">
        <title>Draft genome sequence of the endophytic actinobacterium Streptomyces justiciae WPN32, a potential antibiotic producer.</title>
        <authorList>
            <person name="Yasawong M."/>
            <person name="Pana W."/>
            <person name="Ganta P."/>
            <person name="Santapan N."/>
            <person name="Songngamsuk T."/>
            <person name="Phatcharaharikarn M."/>
            <person name="Kerdtoob S."/>
            <person name="Nantapong N."/>
        </authorList>
    </citation>
    <scope>NUCLEOTIDE SEQUENCE [LARGE SCALE GENOMIC DNA]</scope>
    <source>
        <strain evidence="3">WPN32</strain>
    </source>
</reference>
<keyword evidence="3" id="KW-1185">Reference proteome</keyword>
<organism evidence="2 3">
    <name type="scientific">Streptomyces justiciae</name>
    <dbReference type="NCBI Taxonomy" id="2780140"/>
    <lineage>
        <taxon>Bacteria</taxon>
        <taxon>Bacillati</taxon>
        <taxon>Actinomycetota</taxon>
        <taxon>Actinomycetes</taxon>
        <taxon>Kitasatosporales</taxon>
        <taxon>Streptomycetaceae</taxon>
        <taxon>Streptomyces</taxon>
    </lineage>
</organism>
<feature type="region of interest" description="Disordered" evidence="1">
    <location>
        <begin position="303"/>
        <end position="324"/>
    </location>
</feature>
<evidence type="ECO:0000313" key="2">
    <source>
        <dbReference type="EMBL" id="MDT7846124.1"/>
    </source>
</evidence>
<dbReference type="Gene3D" id="2.30.110.10">
    <property type="entry name" value="Electron Transport, Fmn-binding Protein, Chain A"/>
    <property type="match status" value="1"/>
</dbReference>
<dbReference type="SUPFAM" id="SSF50475">
    <property type="entry name" value="FMN-binding split barrel"/>
    <property type="match status" value="1"/>
</dbReference>
<sequence length="324" mass="35667">MTVLDSAPSAVLDAYRTCEFVTLGRDGTPLAWPTAVRRREDGTLVLTTSLAFAQKALNIRRDGRVALLFSDPTGSGLTDAPHLFVGGSAECPDDIRTGPQGLEDYWRTLFERQPHSRSYLSRPMRRLMDWYYLRLVITVTPEQLIVRSAGAPPFLKVSAGPDGSPLPGAEQLARHPTAVLAARDASGAPALARTRTAPTVGGFAVSPPDDHAMVPGPASLLVHRHDEKLNRMRNALVRGELRQTGDGWLLVPGKVLEPMGSGPPSDAVRVLRRTQQATDRYLHRRGLTRPPVERDRFRALAESARRHGTLDEERLRTTLRSPHH</sequence>
<dbReference type="InterPro" id="IPR012349">
    <property type="entry name" value="Split_barrel_FMN-bd"/>
</dbReference>
<proteinExistence type="predicted"/>
<name>A0ABU3M5A5_9ACTN</name>
<accession>A0ABU3M5A5</accession>
<dbReference type="RefSeq" id="WP_314206529.1">
    <property type="nucleotide sequence ID" value="NZ_JAVTLL010000032.1"/>
</dbReference>
<dbReference type="Proteomes" id="UP001257948">
    <property type="component" value="Unassembled WGS sequence"/>
</dbReference>
<evidence type="ECO:0000256" key="1">
    <source>
        <dbReference type="SAM" id="MobiDB-lite"/>
    </source>
</evidence>
<feature type="compositionally biased region" description="Basic and acidic residues" evidence="1">
    <location>
        <begin position="303"/>
        <end position="316"/>
    </location>
</feature>